<dbReference type="Pfam" id="PF01268">
    <property type="entry name" value="FTHFS"/>
    <property type="match status" value="1"/>
</dbReference>
<dbReference type="AlphaFoldDB" id="A0A238HIH1"/>
<dbReference type="FunFam" id="3.30.1510.10:FF:000001">
    <property type="entry name" value="Formate--tetrahydrofolate ligase"/>
    <property type="match status" value="1"/>
</dbReference>
<dbReference type="PROSITE" id="PS00721">
    <property type="entry name" value="FTHFS_1"/>
    <property type="match status" value="1"/>
</dbReference>
<dbReference type="GO" id="GO:0035999">
    <property type="term" value="P:tetrahydrofolate interconversion"/>
    <property type="evidence" value="ECO:0007669"/>
    <property type="project" value="UniProtKB-UniRule"/>
</dbReference>
<dbReference type="Proteomes" id="UP000215450">
    <property type="component" value="Unassembled WGS sequence"/>
</dbReference>
<keyword evidence="4 8" id="KW-0547">Nucleotide-binding</keyword>
<dbReference type="UniPathway" id="UPA00193"/>
<accession>A0A238HIH1</accession>
<dbReference type="NCBIfam" id="NF010030">
    <property type="entry name" value="PRK13505.1"/>
    <property type="match status" value="1"/>
</dbReference>
<proteinExistence type="inferred from homology"/>
<dbReference type="SUPFAM" id="SSF52540">
    <property type="entry name" value="P-loop containing nucleoside triphosphate hydrolases"/>
    <property type="match status" value="1"/>
</dbReference>
<comment type="catalytic activity">
    <reaction evidence="6 8">
        <text>(6S)-5,6,7,8-tetrahydrofolate + formate + ATP = (6R)-10-formyltetrahydrofolate + ADP + phosphate</text>
        <dbReference type="Rhea" id="RHEA:20221"/>
        <dbReference type="ChEBI" id="CHEBI:15740"/>
        <dbReference type="ChEBI" id="CHEBI:30616"/>
        <dbReference type="ChEBI" id="CHEBI:43474"/>
        <dbReference type="ChEBI" id="CHEBI:57453"/>
        <dbReference type="ChEBI" id="CHEBI:195366"/>
        <dbReference type="ChEBI" id="CHEBI:456216"/>
        <dbReference type="EC" id="6.3.4.3"/>
    </reaction>
</comment>
<dbReference type="EMBL" id="FXUV02000054">
    <property type="protein sequence ID" value="SNB81201.1"/>
    <property type="molecule type" value="Genomic_DNA"/>
</dbReference>
<evidence type="ECO:0000256" key="5">
    <source>
        <dbReference type="ARBA" id="ARBA00022840"/>
    </source>
</evidence>
<organism evidence="9">
    <name type="scientific">Kingella negevensis</name>
    <dbReference type="NCBI Taxonomy" id="1522312"/>
    <lineage>
        <taxon>Bacteria</taxon>
        <taxon>Pseudomonadati</taxon>
        <taxon>Pseudomonadota</taxon>
        <taxon>Betaproteobacteria</taxon>
        <taxon>Neisseriales</taxon>
        <taxon>Neisseriaceae</taxon>
        <taxon>Kingella</taxon>
    </lineage>
</organism>
<dbReference type="PROSITE" id="PS00722">
    <property type="entry name" value="FTHFS_2"/>
    <property type="match status" value="1"/>
</dbReference>
<evidence type="ECO:0000256" key="8">
    <source>
        <dbReference type="HAMAP-Rule" id="MF_01543"/>
    </source>
</evidence>
<comment type="similarity">
    <text evidence="7 8">Belongs to the formate--tetrahydrofolate ligase family.</text>
</comment>
<keyword evidence="11" id="KW-1185">Reference proteome</keyword>
<keyword evidence="3 8" id="KW-0436">Ligase</keyword>
<dbReference type="Gene3D" id="3.40.50.300">
    <property type="entry name" value="P-loop containing nucleotide triphosphate hydrolases"/>
    <property type="match status" value="1"/>
</dbReference>
<gene>
    <name evidence="8 9" type="primary">fhs</name>
    <name evidence="10" type="ORF">KEBURONENSIS_00442</name>
    <name evidence="9" type="ORF">KEBURONENSIS_00538</name>
</gene>
<dbReference type="STRING" id="1522312.GCA_900177895_01877"/>
<dbReference type="EMBL" id="FXUV01000063">
    <property type="protein sequence ID" value="SMQ13399.1"/>
    <property type="molecule type" value="Genomic_DNA"/>
</dbReference>
<evidence type="ECO:0000256" key="2">
    <source>
        <dbReference type="ARBA" id="ARBA00022563"/>
    </source>
</evidence>
<reference evidence="10 11" key="2">
    <citation type="submission" date="2017-06" db="EMBL/GenBank/DDBJ databases">
        <authorList>
            <person name="Kim H.J."/>
            <person name="Triplett B.A."/>
        </authorList>
    </citation>
    <scope>NUCLEOTIDE SEQUENCE [LARGE SCALE GENOMIC DNA]</scope>
    <source>
        <strain evidence="10">Kingella_eburonensis</strain>
    </source>
</reference>
<dbReference type="GO" id="GO:0004329">
    <property type="term" value="F:formate-tetrahydrofolate ligase activity"/>
    <property type="evidence" value="ECO:0007669"/>
    <property type="project" value="UniProtKB-UniRule"/>
</dbReference>
<evidence type="ECO:0000256" key="4">
    <source>
        <dbReference type="ARBA" id="ARBA00022741"/>
    </source>
</evidence>
<dbReference type="OrthoDB" id="9761733at2"/>
<dbReference type="HAMAP" id="MF_01543">
    <property type="entry name" value="FTHFS"/>
    <property type="match status" value="1"/>
</dbReference>
<reference evidence="9" key="1">
    <citation type="submission" date="2017-05" db="EMBL/GenBank/DDBJ databases">
        <authorList>
            <person name="Song R."/>
            <person name="Chenine A.L."/>
            <person name="Ruprecht R.M."/>
        </authorList>
    </citation>
    <scope>NUCLEOTIDE SEQUENCE</scope>
    <source>
        <strain evidence="9">Kingella_eburonensis</strain>
    </source>
</reference>
<dbReference type="FunFam" id="3.10.410.10:FF:000001">
    <property type="entry name" value="Putative formate--tetrahydrofolate ligase"/>
    <property type="match status" value="1"/>
</dbReference>
<dbReference type="InterPro" id="IPR027417">
    <property type="entry name" value="P-loop_NTPase"/>
</dbReference>
<name>A0A238HIH1_9NEIS</name>
<dbReference type="InterPro" id="IPR020628">
    <property type="entry name" value="Formate_THF_ligase_CS"/>
</dbReference>
<dbReference type="EC" id="6.3.4.3" evidence="8"/>
<evidence type="ECO:0000256" key="3">
    <source>
        <dbReference type="ARBA" id="ARBA00022598"/>
    </source>
</evidence>
<evidence type="ECO:0000313" key="10">
    <source>
        <dbReference type="EMBL" id="SNB81201.1"/>
    </source>
</evidence>
<dbReference type="GO" id="GO:0005524">
    <property type="term" value="F:ATP binding"/>
    <property type="evidence" value="ECO:0007669"/>
    <property type="project" value="UniProtKB-UniRule"/>
</dbReference>
<dbReference type="InterPro" id="IPR000559">
    <property type="entry name" value="Formate_THF_ligase"/>
</dbReference>
<evidence type="ECO:0000313" key="9">
    <source>
        <dbReference type="EMBL" id="SMQ13399.1"/>
    </source>
</evidence>
<dbReference type="Gene3D" id="3.30.1510.10">
    <property type="entry name" value="Domain 2, N(10)-formyltetrahydrofolate synthetase"/>
    <property type="match status" value="1"/>
</dbReference>
<keyword evidence="5 8" id="KW-0067">ATP-binding</keyword>
<protein>
    <recommendedName>
        <fullName evidence="8">Formate--tetrahydrofolate ligase</fullName>
        <ecNumber evidence="8">6.3.4.3</ecNumber>
    </recommendedName>
    <alternativeName>
        <fullName evidence="8">Formyltetrahydrofolate synthetase</fullName>
        <shortName evidence="8">FHS</shortName>
        <shortName evidence="8">FTHFS</shortName>
    </alternativeName>
</protein>
<evidence type="ECO:0000256" key="1">
    <source>
        <dbReference type="ARBA" id="ARBA00004777"/>
    </source>
</evidence>
<comment type="pathway">
    <text evidence="1 8">One-carbon metabolism; tetrahydrofolate interconversion.</text>
</comment>
<dbReference type="RefSeq" id="WP_095063353.1">
    <property type="nucleotide sequence ID" value="NZ_FXUV02000054.1"/>
</dbReference>
<feature type="binding site" evidence="8">
    <location>
        <begin position="64"/>
        <end position="71"/>
    </location>
    <ligand>
        <name>ATP</name>
        <dbReference type="ChEBI" id="CHEBI:30616"/>
    </ligand>
</feature>
<sequence>MQTDVEIAQAAEIKHINEIAAKLGLQPENLEHYGKYKAKINPADAFRLPAKQGKLILVTAINPTPAGEGKTTVTIGLTDALNLIGKQAVVAMREPSLGPVFGIKGGAAGGGYSQVLPMEDINLHFTGDFHAIGAANNLLAAMLDNHIYQGNALNIDPKRVMWRRVMDMNDRQLRNIINGLGKPTDGVIRPDGFDITVASEVMAVFCLAKDLADLKTRLGNILVAYTFDNQPVYAKDLKANGAMAALLKDAIKPNLVQTISGSPAFVHGGPFANIAHGCNSVLATRLAQHLGDYAVTEAGFGADLGAEKFCDIKSRLAKLKPDCAVVVATVRALKYNGGVEKADLNAENAAAVERGLPNLLKHISNLKNVFGLPVVVAINRFVSDSDAELAAIQAACNAAGAEVSLTEVWAKGGAGGADLAQKVVAAIEQNAQPFTFAYDVNDSIRDKITAIATKIYGAAGVEFSAEAAAEIANLERLGLDKLPICMAKTQYSLSDNAKLLGCPTGFTISVRGLTVSAGAGFIVALCGAMMKMPGLPKVPAAERIDVDENGVISGLF</sequence>
<evidence type="ECO:0000256" key="7">
    <source>
        <dbReference type="ARBA" id="ARBA00061363"/>
    </source>
</evidence>
<evidence type="ECO:0000256" key="6">
    <source>
        <dbReference type="ARBA" id="ARBA00049033"/>
    </source>
</evidence>
<dbReference type="Gene3D" id="3.10.410.10">
    <property type="entry name" value="Formyltetrahydrofolate synthetase, domain 3"/>
    <property type="match status" value="1"/>
</dbReference>
<dbReference type="CDD" id="cd00477">
    <property type="entry name" value="FTHFS"/>
    <property type="match status" value="1"/>
</dbReference>
<keyword evidence="2 8" id="KW-0554">One-carbon metabolism</keyword>
<evidence type="ECO:0000313" key="11">
    <source>
        <dbReference type="Proteomes" id="UP000215450"/>
    </source>
</evidence>